<dbReference type="RefSeq" id="WP_085877404.1">
    <property type="nucleotide sequence ID" value="NZ_FWFZ01000001.1"/>
</dbReference>
<keyword evidence="1" id="KW-0805">Transcription regulation</keyword>
<dbReference type="InterPro" id="IPR036390">
    <property type="entry name" value="WH_DNA-bd_sf"/>
</dbReference>
<keyword evidence="2" id="KW-0238">DNA-binding</keyword>
<gene>
    <name evidence="5" type="primary">ydfH_2</name>
    <name evidence="5" type="ORF">ROA7023_00509</name>
</gene>
<dbReference type="Pfam" id="PF00392">
    <property type="entry name" value="GntR"/>
    <property type="match status" value="1"/>
</dbReference>
<reference evidence="5 6" key="1">
    <citation type="submission" date="2017-03" db="EMBL/GenBank/DDBJ databases">
        <authorList>
            <person name="Afonso C.L."/>
            <person name="Miller P.J."/>
            <person name="Scott M.A."/>
            <person name="Spackman E."/>
            <person name="Goraichik I."/>
            <person name="Dimitrov K.M."/>
            <person name="Suarez D.L."/>
            <person name="Swayne D.E."/>
        </authorList>
    </citation>
    <scope>NUCLEOTIDE SEQUENCE [LARGE SCALE GENOMIC DNA]</scope>
    <source>
        <strain evidence="5 6">CECT 7023</strain>
    </source>
</reference>
<name>A0A1Y5RQJ6_9RHOB</name>
<dbReference type="SMART" id="SM00895">
    <property type="entry name" value="FCD"/>
    <property type="match status" value="1"/>
</dbReference>
<feature type="domain" description="HTH gntR-type" evidence="4">
    <location>
        <begin position="23"/>
        <end position="90"/>
    </location>
</feature>
<evidence type="ECO:0000259" key="4">
    <source>
        <dbReference type="PROSITE" id="PS50949"/>
    </source>
</evidence>
<evidence type="ECO:0000256" key="2">
    <source>
        <dbReference type="ARBA" id="ARBA00023125"/>
    </source>
</evidence>
<dbReference type="GO" id="GO:0043565">
    <property type="term" value="F:sequence-specific DNA binding"/>
    <property type="evidence" value="ECO:0007669"/>
    <property type="project" value="InterPro"/>
</dbReference>
<dbReference type="Gene3D" id="1.20.120.530">
    <property type="entry name" value="GntR ligand-binding domain-like"/>
    <property type="match status" value="1"/>
</dbReference>
<dbReference type="Pfam" id="PF07729">
    <property type="entry name" value="FCD"/>
    <property type="match status" value="1"/>
</dbReference>
<dbReference type="AlphaFoldDB" id="A0A1Y5RQJ6"/>
<accession>A0A1Y5RQJ6</accession>
<dbReference type="InterPro" id="IPR036388">
    <property type="entry name" value="WH-like_DNA-bd_sf"/>
</dbReference>
<dbReference type="PROSITE" id="PS50949">
    <property type="entry name" value="HTH_GNTR"/>
    <property type="match status" value="1"/>
</dbReference>
<evidence type="ECO:0000256" key="3">
    <source>
        <dbReference type="ARBA" id="ARBA00023163"/>
    </source>
</evidence>
<evidence type="ECO:0000313" key="5">
    <source>
        <dbReference type="EMBL" id="SLN20144.1"/>
    </source>
</evidence>
<keyword evidence="6" id="KW-1185">Reference proteome</keyword>
<dbReference type="GO" id="GO:0003700">
    <property type="term" value="F:DNA-binding transcription factor activity"/>
    <property type="evidence" value="ECO:0007669"/>
    <property type="project" value="InterPro"/>
</dbReference>
<dbReference type="EMBL" id="FWFZ01000001">
    <property type="protein sequence ID" value="SLN20144.1"/>
    <property type="molecule type" value="Genomic_DNA"/>
</dbReference>
<dbReference type="OrthoDB" id="8638122at2"/>
<dbReference type="InterPro" id="IPR000485">
    <property type="entry name" value="AsnC-type_HTH_dom"/>
</dbReference>
<dbReference type="Proteomes" id="UP000193900">
    <property type="component" value="Unassembled WGS sequence"/>
</dbReference>
<keyword evidence="3" id="KW-0804">Transcription</keyword>
<evidence type="ECO:0000313" key="6">
    <source>
        <dbReference type="Proteomes" id="UP000193900"/>
    </source>
</evidence>
<dbReference type="SMART" id="SM00345">
    <property type="entry name" value="HTH_GNTR"/>
    <property type="match status" value="1"/>
</dbReference>
<dbReference type="InterPro" id="IPR000524">
    <property type="entry name" value="Tscrpt_reg_HTH_GntR"/>
</dbReference>
<dbReference type="InterPro" id="IPR008920">
    <property type="entry name" value="TF_FadR/GntR_C"/>
</dbReference>
<sequence>MSQGVARGDSQLALPVLRQAPQPTVADQVFAALQQRILTLALPPGTRISETEVSQKMGVSRQPVREAFKRLAKLGFLVIRPQSSTTVSLISEDAVLRAQFIRTALEVKTCRTACETRTDAGLARLGDLMEQQKAAIEANDPEVFHALDDAFHIEICRIAGVAYVWDLIQESKAHMDRIRMLTLNTSSQKMAYGEHIAIRDAIAAGDADAAEAAITAHLARITIRIEEVKAQDHSFFQDTRE</sequence>
<evidence type="ECO:0000256" key="1">
    <source>
        <dbReference type="ARBA" id="ARBA00023015"/>
    </source>
</evidence>
<dbReference type="InterPro" id="IPR011711">
    <property type="entry name" value="GntR_C"/>
</dbReference>
<proteinExistence type="predicted"/>
<dbReference type="SUPFAM" id="SSF48008">
    <property type="entry name" value="GntR ligand-binding domain-like"/>
    <property type="match status" value="1"/>
</dbReference>
<organism evidence="5 6">
    <name type="scientific">Roseisalinus antarcticus</name>
    <dbReference type="NCBI Taxonomy" id="254357"/>
    <lineage>
        <taxon>Bacteria</taxon>
        <taxon>Pseudomonadati</taxon>
        <taxon>Pseudomonadota</taxon>
        <taxon>Alphaproteobacteria</taxon>
        <taxon>Rhodobacterales</taxon>
        <taxon>Roseobacteraceae</taxon>
        <taxon>Roseisalinus</taxon>
    </lineage>
</organism>
<dbReference type="SUPFAM" id="SSF46785">
    <property type="entry name" value="Winged helix' DNA-binding domain"/>
    <property type="match status" value="1"/>
</dbReference>
<dbReference type="PANTHER" id="PTHR43537">
    <property type="entry name" value="TRANSCRIPTIONAL REGULATOR, GNTR FAMILY"/>
    <property type="match status" value="1"/>
</dbReference>
<dbReference type="Gene3D" id="1.10.10.10">
    <property type="entry name" value="Winged helix-like DNA-binding domain superfamily/Winged helix DNA-binding domain"/>
    <property type="match status" value="1"/>
</dbReference>
<dbReference type="PRINTS" id="PR00033">
    <property type="entry name" value="HTHASNC"/>
</dbReference>
<protein>
    <submittedName>
        <fullName evidence="5">Putative HTH-type transcriptional regulator YdfH</fullName>
    </submittedName>
</protein>
<dbReference type="CDD" id="cd07377">
    <property type="entry name" value="WHTH_GntR"/>
    <property type="match status" value="1"/>
</dbReference>
<dbReference type="PANTHER" id="PTHR43537:SF6">
    <property type="entry name" value="HTH-TYPE TRANSCRIPTIONAL REPRESSOR RSPR"/>
    <property type="match status" value="1"/>
</dbReference>